<dbReference type="PRINTS" id="PR00385">
    <property type="entry name" value="P450"/>
</dbReference>
<keyword evidence="5 7" id="KW-0408">Iron</keyword>
<reference evidence="10 11" key="1">
    <citation type="submission" date="2020-04" db="EMBL/GenBank/DDBJ databases">
        <title>Plant Genome Project.</title>
        <authorList>
            <person name="Zhang R.-G."/>
        </authorList>
    </citation>
    <scope>NUCLEOTIDE SEQUENCE [LARGE SCALE GENOMIC DNA]</scope>
    <source>
        <strain evidence="10">YNK0</strain>
        <tissue evidence="10">Leaf</tissue>
    </source>
</reference>
<sequence length="498" mass="56378">MEVLYYYYLLFLALFILSKLLLQKKRNLPPSPPSLPFIGHLHLFKKPLHRTLANISNQYGPILFLKFGSRPVLVVSSPSAAEECFTKNDIIFANRPQLLAGKHLGSNYTSLVWASYGHHWRNLRRIVSLEIFSTNRLQMFSSIRTDEVRSLIRGLVGGSTSTAGQFKKVEMKSRFFEMMLNVMMRMIGGRRYYSQNVVELEEAKRFGEIVKETFAVSGATNIGDFFPVMRWVGFKGMERRLVRLKLKRDEFMQDLIDEHRSSCSGKSQKTMIDVLLSLQETEPHHYTDEVLLSAGTDTLAVTMEWAMSLLLNHPEVLKKAQAEIDVHVEQGRLVDESDLVKLPYLHCIINETLRMYPAGPLLEPHESSEDCTVGGFNVPRGTMLLVNSWAIHNDPAIWAEPTKFIPERFVAIGGERDRERLKLIAFGSGRRGCPGEGLAMRVVGLALASLIQSLEWERVGDEMVDLSEGTTGLTLPKAQPLEAKCRPRPTMVNLISQL</sequence>
<dbReference type="OMA" id="MPEIPGA"/>
<dbReference type="InterPro" id="IPR002401">
    <property type="entry name" value="Cyt_P450_E_grp-I"/>
</dbReference>
<dbReference type="AlphaFoldDB" id="A0A834ZRW5"/>
<evidence type="ECO:0000256" key="3">
    <source>
        <dbReference type="ARBA" id="ARBA00022723"/>
    </source>
</evidence>
<evidence type="ECO:0000256" key="1">
    <source>
        <dbReference type="ARBA" id="ARBA00004370"/>
    </source>
</evidence>
<dbReference type="OrthoDB" id="1055148at2759"/>
<dbReference type="GO" id="GO:0004497">
    <property type="term" value="F:monooxygenase activity"/>
    <property type="evidence" value="ECO:0007669"/>
    <property type="project" value="UniProtKB-KW"/>
</dbReference>
<evidence type="ECO:0008006" key="12">
    <source>
        <dbReference type="Google" id="ProtNLM"/>
    </source>
</evidence>
<comment type="similarity">
    <text evidence="8">Belongs to the cytochrome P450 family.</text>
</comment>
<comment type="caution">
    <text evidence="10">The sequence shown here is derived from an EMBL/GenBank/DDBJ whole genome shotgun (WGS) entry which is preliminary data.</text>
</comment>
<dbReference type="CDD" id="cd20653">
    <property type="entry name" value="CYP81"/>
    <property type="match status" value="1"/>
</dbReference>
<evidence type="ECO:0000256" key="7">
    <source>
        <dbReference type="PIRSR" id="PIRSR602401-1"/>
    </source>
</evidence>
<dbReference type="PRINTS" id="PR00463">
    <property type="entry name" value="EP450I"/>
</dbReference>
<proteinExistence type="inferred from homology"/>
<keyword evidence="2 7" id="KW-0349">Heme</keyword>
<comment type="subcellular location">
    <subcellularLocation>
        <location evidence="1">Membrane</location>
    </subcellularLocation>
</comment>
<dbReference type="InterPro" id="IPR050651">
    <property type="entry name" value="Plant_Cytochrome_P450_Monoox"/>
</dbReference>
<dbReference type="PANTHER" id="PTHR47947:SF3">
    <property type="entry name" value="CYTOCHROME P450 81D1-LIKE"/>
    <property type="match status" value="1"/>
</dbReference>
<feature type="binding site" description="axial binding residue" evidence="7">
    <location>
        <position position="433"/>
    </location>
    <ligand>
        <name>heme</name>
        <dbReference type="ChEBI" id="CHEBI:30413"/>
    </ligand>
    <ligandPart>
        <name>Fe</name>
        <dbReference type="ChEBI" id="CHEBI:18248"/>
    </ligandPart>
</feature>
<dbReference type="Gene3D" id="1.10.630.10">
    <property type="entry name" value="Cytochrome P450"/>
    <property type="match status" value="1"/>
</dbReference>
<evidence type="ECO:0000313" key="11">
    <source>
        <dbReference type="Proteomes" id="UP000655225"/>
    </source>
</evidence>
<dbReference type="SUPFAM" id="SSF48264">
    <property type="entry name" value="Cytochrome P450"/>
    <property type="match status" value="1"/>
</dbReference>
<evidence type="ECO:0000256" key="5">
    <source>
        <dbReference type="ARBA" id="ARBA00023004"/>
    </source>
</evidence>
<keyword evidence="8" id="KW-0503">Monooxygenase</keyword>
<accession>A0A834ZRW5</accession>
<comment type="cofactor">
    <cofactor evidence="7">
        <name>heme</name>
        <dbReference type="ChEBI" id="CHEBI:30413"/>
    </cofactor>
</comment>
<keyword evidence="9" id="KW-1133">Transmembrane helix</keyword>
<evidence type="ECO:0000256" key="4">
    <source>
        <dbReference type="ARBA" id="ARBA00023002"/>
    </source>
</evidence>
<feature type="transmembrane region" description="Helical" evidence="9">
    <location>
        <begin position="6"/>
        <end position="22"/>
    </location>
</feature>
<evidence type="ECO:0000313" key="10">
    <source>
        <dbReference type="EMBL" id="KAF8410153.1"/>
    </source>
</evidence>
<name>A0A834ZRW5_TETSI</name>
<dbReference type="FunFam" id="1.10.630.10:FF:000023">
    <property type="entry name" value="Cytochrome P450 family protein"/>
    <property type="match status" value="1"/>
</dbReference>
<keyword evidence="11" id="KW-1185">Reference proteome</keyword>
<evidence type="ECO:0000256" key="8">
    <source>
        <dbReference type="RuleBase" id="RU000461"/>
    </source>
</evidence>
<keyword evidence="6 9" id="KW-0472">Membrane</keyword>
<dbReference type="InterPro" id="IPR036396">
    <property type="entry name" value="Cyt_P450_sf"/>
</dbReference>
<dbReference type="GO" id="GO:0016020">
    <property type="term" value="C:membrane"/>
    <property type="evidence" value="ECO:0007669"/>
    <property type="project" value="UniProtKB-SubCell"/>
</dbReference>
<keyword evidence="9" id="KW-0812">Transmembrane</keyword>
<evidence type="ECO:0000256" key="6">
    <source>
        <dbReference type="ARBA" id="ARBA00023136"/>
    </source>
</evidence>
<dbReference type="InterPro" id="IPR017972">
    <property type="entry name" value="Cyt_P450_CS"/>
</dbReference>
<dbReference type="GO" id="GO:0016705">
    <property type="term" value="F:oxidoreductase activity, acting on paired donors, with incorporation or reduction of molecular oxygen"/>
    <property type="evidence" value="ECO:0007669"/>
    <property type="project" value="InterPro"/>
</dbReference>
<dbReference type="PROSITE" id="PS00086">
    <property type="entry name" value="CYTOCHROME_P450"/>
    <property type="match status" value="1"/>
</dbReference>
<dbReference type="GO" id="GO:0020037">
    <property type="term" value="F:heme binding"/>
    <property type="evidence" value="ECO:0007669"/>
    <property type="project" value="InterPro"/>
</dbReference>
<dbReference type="InterPro" id="IPR001128">
    <property type="entry name" value="Cyt_P450"/>
</dbReference>
<organism evidence="10 11">
    <name type="scientific">Tetracentron sinense</name>
    <name type="common">Spur-leaf</name>
    <dbReference type="NCBI Taxonomy" id="13715"/>
    <lineage>
        <taxon>Eukaryota</taxon>
        <taxon>Viridiplantae</taxon>
        <taxon>Streptophyta</taxon>
        <taxon>Embryophyta</taxon>
        <taxon>Tracheophyta</taxon>
        <taxon>Spermatophyta</taxon>
        <taxon>Magnoliopsida</taxon>
        <taxon>Trochodendrales</taxon>
        <taxon>Trochodendraceae</taxon>
        <taxon>Tetracentron</taxon>
    </lineage>
</organism>
<dbReference type="EMBL" id="JABCRI010000002">
    <property type="protein sequence ID" value="KAF8410153.1"/>
    <property type="molecule type" value="Genomic_DNA"/>
</dbReference>
<dbReference type="GO" id="GO:0005506">
    <property type="term" value="F:iron ion binding"/>
    <property type="evidence" value="ECO:0007669"/>
    <property type="project" value="InterPro"/>
</dbReference>
<dbReference type="Proteomes" id="UP000655225">
    <property type="component" value="Unassembled WGS sequence"/>
</dbReference>
<evidence type="ECO:0000256" key="9">
    <source>
        <dbReference type="SAM" id="Phobius"/>
    </source>
</evidence>
<protein>
    <recommendedName>
        <fullName evidence="12">Cytochrome P450</fullName>
    </recommendedName>
</protein>
<keyword evidence="4 8" id="KW-0560">Oxidoreductase</keyword>
<dbReference type="PANTHER" id="PTHR47947">
    <property type="entry name" value="CYTOCHROME P450 82C3-RELATED"/>
    <property type="match status" value="1"/>
</dbReference>
<keyword evidence="3 7" id="KW-0479">Metal-binding</keyword>
<evidence type="ECO:0000256" key="2">
    <source>
        <dbReference type="ARBA" id="ARBA00022617"/>
    </source>
</evidence>
<gene>
    <name evidence="10" type="ORF">HHK36_002675</name>
</gene>
<dbReference type="Pfam" id="PF00067">
    <property type="entry name" value="p450"/>
    <property type="match status" value="1"/>
</dbReference>